<feature type="compositionally biased region" description="Polar residues" evidence="1">
    <location>
        <begin position="118"/>
        <end position="129"/>
    </location>
</feature>
<dbReference type="WBParaSite" id="maker-uti_cns_0007339-snap-gene-0.2-mRNA-1">
    <property type="protein sequence ID" value="maker-uti_cns_0007339-snap-gene-0.2-mRNA-1"/>
    <property type="gene ID" value="maker-uti_cns_0007339-snap-gene-0.2"/>
</dbReference>
<evidence type="ECO:0000313" key="3">
    <source>
        <dbReference type="WBParaSite" id="maker-uti_cns_0007339-snap-gene-0.2-mRNA-1"/>
    </source>
</evidence>
<feature type="compositionally biased region" description="Low complexity" evidence="1">
    <location>
        <begin position="58"/>
        <end position="70"/>
    </location>
</feature>
<name>A0A1I8HPH9_9PLAT</name>
<dbReference type="Proteomes" id="UP000095280">
    <property type="component" value="Unplaced"/>
</dbReference>
<protein>
    <submittedName>
        <fullName evidence="3">Pecanex-like protein</fullName>
    </submittedName>
</protein>
<feature type="region of interest" description="Disordered" evidence="1">
    <location>
        <begin position="1"/>
        <end position="76"/>
    </location>
</feature>
<evidence type="ECO:0000256" key="1">
    <source>
        <dbReference type="SAM" id="MobiDB-lite"/>
    </source>
</evidence>
<dbReference type="AlphaFoldDB" id="A0A1I8HPH9"/>
<sequence>ADEDEADPVLLSQFPGASRPDLSRPAPIGRDDWPCPPLPALLPERRRRCRDRQRSPDDAAAANPGDGRAASSQLATRQLATGRLELGGLGSALLLTDSGQRDGDARSSGGLSMRFSPSVYSSLHSQPRQQPWPEPEAPIGSPADDRRSLSSAASPRPGYTMGLLTDGAGGAALLGPGEMPPAEVVCSLKV</sequence>
<reference evidence="3" key="1">
    <citation type="submission" date="2016-11" db="UniProtKB">
        <authorList>
            <consortium name="WormBaseParasite"/>
        </authorList>
    </citation>
    <scope>IDENTIFICATION</scope>
</reference>
<proteinExistence type="predicted"/>
<evidence type="ECO:0000313" key="2">
    <source>
        <dbReference type="Proteomes" id="UP000095280"/>
    </source>
</evidence>
<feature type="region of interest" description="Disordered" evidence="1">
    <location>
        <begin position="92"/>
        <end position="179"/>
    </location>
</feature>
<keyword evidence="2" id="KW-1185">Reference proteome</keyword>
<organism evidence="2 3">
    <name type="scientific">Macrostomum lignano</name>
    <dbReference type="NCBI Taxonomy" id="282301"/>
    <lineage>
        <taxon>Eukaryota</taxon>
        <taxon>Metazoa</taxon>
        <taxon>Spiralia</taxon>
        <taxon>Lophotrochozoa</taxon>
        <taxon>Platyhelminthes</taxon>
        <taxon>Rhabditophora</taxon>
        <taxon>Macrostomorpha</taxon>
        <taxon>Macrostomida</taxon>
        <taxon>Macrostomidae</taxon>
        <taxon>Macrostomum</taxon>
    </lineage>
</organism>
<accession>A0A1I8HPH9</accession>
<feature type="compositionally biased region" description="Low complexity" evidence="1">
    <location>
        <begin position="149"/>
        <end position="166"/>
    </location>
</feature>